<comment type="function">
    <text evidence="18">Cadherins are calcium-dependent cell adhesion proteins.</text>
</comment>
<evidence type="ECO:0000256" key="17">
    <source>
        <dbReference type="RuleBase" id="RU003318"/>
    </source>
</evidence>
<evidence type="ECO:0000313" key="25">
    <source>
        <dbReference type="EMBL" id="CAF0800469.1"/>
    </source>
</evidence>
<feature type="domain" description="Cadherin" evidence="24">
    <location>
        <begin position="700"/>
        <end position="817"/>
    </location>
</feature>
<keyword evidence="13" id="KW-0234">DNA repair</keyword>
<evidence type="ECO:0000256" key="15">
    <source>
        <dbReference type="PROSITE-ProRule" id="PRU00043"/>
    </source>
</evidence>
<feature type="region of interest" description="Disordered" evidence="20">
    <location>
        <begin position="3328"/>
        <end position="3423"/>
    </location>
</feature>
<feature type="disulfide bond" evidence="16">
    <location>
        <begin position="2775"/>
        <end position="2784"/>
    </location>
</feature>
<dbReference type="Gene3D" id="3.90.260.10">
    <property type="entry name" value="Transglutaminase-like"/>
    <property type="match status" value="1"/>
</dbReference>
<dbReference type="SUPFAM" id="SSF49313">
    <property type="entry name" value="Cadherin-like"/>
    <property type="match status" value="14"/>
</dbReference>
<evidence type="ECO:0000256" key="20">
    <source>
        <dbReference type="SAM" id="MobiDB-lite"/>
    </source>
</evidence>
<feature type="region of interest" description="Disordered" evidence="20">
    <location>
        <begin position="3660"/>
        <end position="3682"/>
    </location>
</feature>
<gene>
    <name evidence="25" type="ORF">GPM918_LOCUS3486</name>
    <name evidence="26" type="ORF">SRO942_LOCUS3486</name>
</gene>
<feature type="domain" description="Cadherin" evidence="24">
    <location>
        <begin position="1450"/>
        <end position="1551"/>
    </location>
</feature>
<reference evidence="25" key="1">
    <citation type="submission" date="2021-02" db="EMBL/GenBank/DDBJ databases">
        <authorList>
            <person name="Nowell W R."/>
        </authorList>
    </citation>
    <scope>NUCLEOTIDE SEQUENCE</scope>
</reference>
<dbReference type="InterPro" id="IPR036985">
    <property type="entry name" value="Transglutaminase-like_sf"/>
</dbReference>
<feature type="domain" description="Cadherin" evidence="24">
    <location>
        <begin position="1657"/>
        <end position="1753"/>
    </location>
</feature>
<feature type="disulfide bond" evidence="16">
    <location>
        <begin position="2754"/>
        <end position="2764"/>
    </location>
</feature>
<dbReference type="PROSITE" id="PS00232">
    <property type="entry name" value="CADHERIN_1"/>
    <property type="match status" value="6"/>
</dbReference>
<dbReference type="GO" id="GO:0003677">
    <property type="term" value="F:DNA binding"/>
    <property type="evidence" value="ECO:0007669"/>
    <property type="project" value="InterPro"/>
</dbReference>
<dbReference type="Proteomes" id="UP000681722">
    <property type="component" value="Unassembled WGS sequence"/>
</dbReference>
<dbReference type="SMART" id="SM00282">
    <property type="entry name" value="LamG"/>
    <property type="match status" value="2"/>
</dbReference>
<feature type="domain" description="Laminin G" evidence="22">
    <location>
        <begin position="2560"/>
        <end position="2747"/>
    </location>
</feature>
<dbReference type="GO" id="GO:0005886">
    <property type="term" value="C:plasma membrane"/>
    <property type="evidence" value="ECO:0007669"/>
    <property type="project" value="UniProtKB-SubCell"/>
</dbReference>
<organism evidence="25 27">
    <name type="scientific">Didymodactylos carnosus</name>
    <dbReference type="NCBI Taxonomy" id="1234261"/>
    <lineage>
        <taxon>Eukaryota</taxon>
        <taxon>Metazoa</taxon>
        <taxon>Spiralia</taxon>
        <taxon>Gnathifera</taxon>
        <taxon>Rotifera</taxon>
        <taxon>Eurotatoria</taxon>
        <taxon>Bdelloidea</taxon>
        <taxon>Philodinida</taxon>
        <taxon>Philodinidae</taxon>
        <taxon>Didymodactylos</taxon>
    </lineage>
</organism>
<dbReference type="InterPro" id="IPR056370">
    <property type="entry name" value="Shg-like_Ig-like"/>
</dbReference>
<evidence type="ECO:0000259" key="22">
    <source>
        <dbReference type="PROSITE" id="PS50025"/>
    </source>
</evidence>
<feature type="compositionally biased region" description="Basic and acidic residues" evidence="20">
    <location>
        <begin position="3287"/>
        <end position="3298"/>
    </location>
</feature>
<feature type="signal peptide" evidence="21">
    <location>
        <begin position="1"/>
        <end position="19"/>
    </location>
</feature>
<evidence type="ECO:0000256" key="2">
    <source>
        <dbReference type="ARBA" id="ARBA00004167"/>
    </source>
</evidence>
<dbReference type="GO" id="GO:0005509">
    <property type="term" value="F:calcium ion binding"/>
    <property type="evidence" value="ECO:0007669"/>
    <property type="project" value="UniProtKB-UniRule"/>
</dbReference>
<evidence type="ECO:0000256" key="12">
    <source>
        <dbReference type="ARBA" id="ARBA00023180"/>
    </source>
</evidence>
<feature type="domain" description="Cadherin" evidence="24">
    <location>
        <begin position="589"/>
        <end position="699"/>
    </location>
</feature>
<keyword evidence="14" id="KW-0539">Nucleus</keyword>
<dbReference type="Pfam" id="PF24811">
    <property type="entry name" value="Ig_Shg"/>
    <property type="match status" value="1"/>
</dbReference>
<dbReference type="OrthoDB" id="6079678at2759"/>
<keyword evidence="21" id="KW-0732">Signal</keyword>
<feature type="domain" description="Cadherin" evidence="24">
    <location>
        <begin position="150"/>
        <end position="239"/>
    </location>
</feature>
<dbReference type="Pfam" id="PF00054">
    <property type="entry name" value="Laminin_G_1"/>
    <property type="match status" value="1"/>
</dbReference>
<dbReference type="SMART" id="SM01031">
    <property type="entry name" value="BHD_2"/>
    <property type="match status" value="1"/>
</dbReference>
<dbReference type="InterPro" id="IPR018327">
    <property type="entry name" value="BHD_2"/>
</dbReference>
<feature type="domain" description="Cadherin" evidence="24">
    <location>
        <begin position="482"/>
        <end position="588"/>
    </location>
</feature>
<feature type="domain" description="Laminin G" evidence="22">
    <location>
        <begin position="2797"/>
        <end position="2982"/>
    </location>
</feature>
<feature type="domain" description="Cadherin" evidence="24">
    <location>
        <begin position="235"/>
        <end position="370"/>
    </location>
</feature>
<dbReference type="Pfam" id="PF10404">
    <property type="entry name" value="BHD_2"/>
    <property type="match status" value="1"/>
</dbReference>
<feature type="domain" description="Cadherin" evidence="24">
    <location>
        <begin position="1870"/>
        <end position="1995"/>
    </location>
</feature>
<dbReference type="Gene3D" id="4.10.900.10">
    <property type="entry name" value="TCF3-CBD (Catenin binding domain)"/>
    <property type="match status" value="1"/>
</dbReference>
<evidence type="ECO:0000259" key="23">
    <source>
        <dbReference type="PROSITE" id="PS50026"/>
    </source>
</evidence>
<feature type="region of interest" description="Disordered" evidence="20">
    <location>
        <begin position="1403"/>
        <end position="1422"/>
    </location>
</feature>
<feature type="compositionally biased region" description="Polar residues" evidence="20">
    <location>
        <begin position="3389"/>
        <end position="3409"/>
    </location>
</feature>
<evidence type="ECO:0000256" key="9">
    <source>
        <dbReference type="ARBA" id="ARBA00022989"/>
    </source>
</evidence>
<dbReference type="FunFam" id="2.60.40.60:FF:000092">
    <property type="entry name" value="Protocadherin 8"/>
    <property type="match status" value="1"/>
</dbReference>
<feature type="compositionally biased region" description="Basic residues" evidence="20">
    <location>
        <begin position="3276"/>
        <end position="3286"/>
    </location>
</feature>
<dbReference type="EMBL" id="CAJOBC010000433">
    <property type="protein sequence ID" value="CAF3585468.1"/>
    <property type="molecule type" value="Genomic_DNA"/>
</dbReference>
<dbReference type="Proteomes" id="UP000663829">
    <property type="component" value="Unassembled WGS sequence"/>
</dbReference>
<evidence type="ECO:0000256" key="19">
    <source>
        <dbReference type="SAM" id="Coils"/>
    </source>
</evidence>
<dbReference type="InterPro" id="IPR027397">
    <property type="entry name" value="Catenin-bd_sf"/>
</dbReference>
<evidence type="ECO:0000256" key="16">
    <source>
        <dbReference type="PROSITE-ProRule" id="PRU00076"/>
    </source>
</evidence>
<dbReference type="InterPro" id="IPR038765">
    <property type="entry name" value="Papain-like_cys_pep_sf"/>
</dbReference>
<feature type="region of interest" description="Disordered" evidence="20">
    <location>
        <begin position="961"/>
        <end position="980"/>
    </location>
</feature>
<evidence type="ECO:0000256" key="10">
    <source>
        <dbReference type="ARBA" id="ARBA00023136"/>
    </source>
</evidence>
<dbReference type="InterPro" id="IPR042488">
    <property type="entry name" value="Rad4_BHD3_sf"/>
</dbReference>
<evidence type="ECO:0000256" key="13">
    <source>
        <dbReference type="ARBA" id="ARBA00023204"/>
    </source>
</evidence>
<evidence type="ECO:0000256" key="14">
    <source>
        <dbReference type="ARBA" id="ARBA00023242"/>
    </source>
</evidence>
<evidence type="ECO:0000256" key="1">
    <source>
        <dbReference type="ARBA" id="ARBA00004123"/>
    </source>
</evidence>
<keyword evidence="6" id="KW-0227">DNA damage</keyword>
<dbReference type="PANTHER" id="PTHR24028">
    <property type="entry name" value="CADHERIN-87A"/>
    <property type="match status" value="1"/>
</dbReference>
<dbReference type="SMART" id="SM01032">
    <property type="entry name" value="BHD_3"/>
    <property type="match status" value="1"/>
</dbReference>
<dbReference type="PRINTS" id="PR00205">
    <property type="entry name" value="CADHERIN"/>
</dbReference>
<feature type="domain" description="Cadherin" evidence="24">
    <location>
        <begin position="2106"/>
        <end position="2237"/>
    </location>
</feature>
<dbReference type="InterPro" id="IPR020894">
    <property type="entry name" value="Cadherin_CS"/>
</dbReference>
<feature type="compositionally biased region" description="Basic and acidic residues" evidence="20">
    <location>
        <begin position="3091"/>
        <end position="3106"/>
    </location>
</feature>
<sequence>MFYLLYLITYLTLPVKITTTKLVTKTTDRLLVLPELAKYGYVLFEAGDRSENDFRLCQQTVKNQLLIINKYGDLMLGKSLKQKPLNNELFCQINGNQSIVNVYYTIISLSSYYGFESPVYHLYQNEREPQYSQLNVEYFSAIRYLHHRNNSAPILYDLIDHTSSTRLFDITHNDKNDDLIKLINMKTFDYDDIGEIREHTLIIRAINSQTKVESYAKIIVHIQNRNDNLLILQKPKPFVRFTLKEDQQSNSILGQIKEFDIDDNNQLIYQFMYNQTFENRSGPFSINSQTGEIQLINRNLLDFNVLFYHLYVLIIDESMNKNLVVDVYIYLPQNKQHKQTPLVESTIKESNDKMIYRHRRQQQSQSAPSRLQLRFNESFTGTIYQIKYCRKQTNEDRIEKTFKFPQKYEQYLNERLTVDEDGQLIILKHFNHEYFQSVNFQFHCLITERQQLTRVNKSEEIHMQIDDVNDESPKWIMDEPYQFGTYYGYVEKTARPETPVFRFKAQDIDTQSRLTYEIEEIIPKSAAKQQLFHISQDGTLTTHSNQQLSGTYNITVKAIDVNTNPLYNYNRFIRTYLLVTTDRIEPKFYQQKYVFNVSEYTQPSTIVGSIKAKSYSTTQDNLRYFLQPLISMHSNNYEFKIDETIGTVKILKLLRYSDQHNNNTKYFHGIVKELNGWQMDARVDIEINIIDINDKVPTFKQTYYTPQIPEDYPLRTPIINFTVTDDDAKNSQNSNITLDLLDPYGKFSIYYDPISTSNNIQAYLIVKQRLDYESLSPLDRQYKLKIIARDNGQPKSLQSEAQIYITVTDVNDEPPIFKDNPIQKTIAENTQKGTTILFVDVHDTEYNDSVTVQFQTQYDNPFRIITSPGGGRVILDGQLKKEFYNLTILAYDRLNHTSYAQLLITVYDVNDHTPIIENCQQGIITSKVRENATINTPILKINATDEDRGLNGDILFSLKGGGGSGSNSENDGSGSNLGTESDLFGIDSETGLIYNKKRLKHLKSGHSEYTMTVFAQDRDPQNPRSTHCIIKINVEDINDHYPVITSPSRDNDLISIKVEKRVNYLNYAVLIIRAKDDDSGKNAHLSFSIKSKPECATSETHFTIDSSSGIISIRPTKLGDIFQTQNKYCLVIQVCDQGDEPKCVERKVNFQLSQDGFEPPVWAPETALTFQRVMKVVELAQQNIVIDTFKASISNDTTKKVIFEMEPVDWKCHNSPITNEAPRIPFLLAPDENGRNIARLVIYQPIDADPPTGCTHFTFKIKAKNSAMEALSVESQYKIEIIDSNDNIPIFNVSSYRGQIYENEIKENILRVQADDKDIDPKNRNTTYFIRCQNNAGSSQSNQVSYYSNNPLSNSLSCHGIVSIDPETGWISVQRQFDFDNPNDRRYVFDVFAKNILPSDRCNSNNKELQQHQQGGGADSNPTIQICVTEHRVPVIIEVLDRNDNAPVFQGKPYLTHVSEDAEPGTTIFQLNVSDVDTDDILTFNIVNVQEASAFAVKENTGEVYLASALDYERVQQHRVIIQVSDSNNEHTSQAELTVIVEDANDNPPRFLNLPATIEIEEGKQVIDYDQLMKQQNGNLYSDENYESQLYRQLKRRRRRRATSSRKYGKQNEGKHLLRKLQKTSDNTLTDVNRYRTTPSSPSSSYNQPLEYISRVIYTVKADDPDKGRPANVGGIKFMLTSSNQQYTDYFEIHPTNGTIHLKKDLDRDPPNGFDEWLLTIIAADEGGFEGSKKNASWLKILVKDINDNPPIFIDVDPIGHIAENARKDTRVEGLRIRATDYDKLSENTTRYALTLNTKSIDGQDVFRIDELTSDIYLNVDNYLDREKTPHHNLSIIARDIGDPAGNLQSKELKITIIIDDVNDQPPRFKPTQIQAQISEIAQRGDFVSEIKAEDDDIGVNTHSIYEIVEECQLFDEKQQRHTTIMRCSKPKHFIFKETSLAEKGTIILLEPVNYDPPDNQIKFLLKVKATNGGMSDYANVTVFITDFNDNTPVFSQSVYFVNISESTPFGSKILQVSATDNDVMPVNKEFIFRIPPDRQQYENRQHLRIDTMNGKIYLKKNFDREKSSTISLPLEAVNNQSTNVLIGRAMLVLNILDVNDNFPQFAENYQARIREYEQPKKILEFKATDPDEKSSTTNFEFKLGSKNVWPEDGEPKFRLDVTSDYYGPVGVLSTLKVLDREELCSSSTTMTKKGKPYCGKYYDLPIRMNDNSKPHSQSGINYLRVTVEDVNDNPHYNGQKQIDAYDYKQQLIKALNSAGLHGIYIGMVYSKDEDDWDIHTKQFELLTPSTEFFRVDKGGKTPGAIYLKTPTSNSTSQLEHITYTLIVSVTDTYDQWLQRDAQTSTVKFHLNDLSPEAVENAASIRLQDITAEEFIETRHMPAGQSYYKEFARLIGDIVNVHNIEIFSIQDHEYLPRTIDVYYAVHGSGYLSKIKINGLVNMKRTKLEDLFNISQIGINECLSSDAKCFEKGCISRSEIVTKQPYYVINANETAFIGLHIRSKAQCQCETDIQYQLSRELQEQKSNQYCLNGGYPQRDHNTMKCSCPHGTLYNGERCQLTTVSFDGNGGYGWYKPLSTCSQWLLQLEFLTQSPNGTLLYNGPLNNQLNQDYFSLQLVNGHPSIELNFGTKAIRRYLKSSSYLADGKWHTIEIRQLSTIEHILEIIIDYCPQQIKTSECRFMIEYVEDDIFSTNEPLQLGGVANPEQLPIDYAGNFKGCIRNLRFADELYDLHIDSHSGQSSNLHEGCMLTNQKCSRFMCVHGTCEADLYHAQCICKPGKSGVTCAQDAQSYDFTYDKLTWTGDRASYATFRHTHKPDDYIHAMKFQIMFRTRDSSDRILTLIDLHNDDTFMFLELKSGHLQARFGSKSDAQLIELRYVEVNDGRWHTAYLDRYGERLFLKLDDGEYYRSNISYGKSVWKNFPNTLLNVGARIDSAVHKIVTADFNDGCIQDVRYNGQLLDLLNGSSSSDMKWTFQSNIKEGCDNLDNWCRGVQCLQPAFCVNTWRHGICSCPPNLKYFQSNDTCVKYDWCQDATNPCHIPGMDDEIRDNIINYDEEGCPDEDPVTYDISTLKKPIYENNTANGRLGGSSRNDSETRSGRMNSESEVKPLLSKTVTDSGAIDPLSVSRKITRKDIPPVIKPLSQKDTINGGDGIQRTINVGDFIKNRIKDIDDDPSQPPYDSLQEYAFEGTEEDKCFSLSTLSLTLKDNLDSEHDMEFDYLDGWGPKFHKLANLYILKNDIMPDVRQSTRLKKPVLTPTTTDQNGGDNGEIQEPKKSLSKLPKRKRSEKVDDSPQEKKKTSPYFSKSPIKIESIRKSSLKIERLSSTDSEMKIEEKKNKKKNTLRKEPKSKATLTTEANQKSKVVKKGPTKKPATVTTVEVIDDNDSSMDTENRTAISNESNSTKGQATFSDSDSDSDGGWEDVKSHPVPAELLLANGLNPNDGSHLLSDKHKNGIEIELNEDEISNGKKKKEMTMEQYLQRHLNRVAKARILRFHKLHLVFLLAHGFYIKKLLNLQILKALFYSMLDDEHVRKLSYSPKKTNPNDLHRLLKYFNELFTVDQEIRDENITLHRKSLFTQIISSLKEKSTPSSSIRTFLFIIYARLLNYDVRLAFTADVYRLKPDKQQKLNIPHGSLVKNIKKQQQQNFDVDIEDVTPKKERSLSTKLTNSVSSNKTTRGGRRSCIKKTTYAEERDQDSDIQSVVSLVSTDVPSERLTESEDEEANDFIKRKPINSKSKLTMKKKLSTSCTTDTSRLHSADHSHDLKRVRSTLTIEKNNQAISPDRSSKATKAASRENKRSLYYWCEVYLETNIEYGYVTVDLNTNQINLSEQLEKEVDFPIIYAFSFDMNHFYFKEVTQRYSDSWIDKYRKQHIQHKSIDPKWWAKLGKRFAPKDKKKGKMAKMEDQSIENQLLRKPIPASKASLKGHPLYILQSHLLKFESVYPNETPPVGYLGKDREPIYPRDKVVTLCSKQTWLKEARMVMDNEEPYKIVLGRITNSAKKAGRTERPELQLFGLWQTTTFIPPVAHDGIVPKNEYGNVDLFKPEMIPTGCVHIDLPNIKRICGKLGIDYGEAITGFDAHHGMSIPRKEGVVICREFEHRVHEALEEYEQKQIEKEIKKRDERIYSNWKKLIKAAIIREQLKHKYATTTAPAHGGELATDAKYQWPKVPSQEEDEENEL</sequence>
<dbReference type="GO" id="GO:0007156">
    <property type="term" value="P:homophilic cell adhesion via plasma membrane adhesion molecules"/>
    <property type="evidence" value="ECO:0007669"/>
    <property type="project" value="InterPro"/>
</dbReference>
<dbReference type="PROSITE" id="PS00022">
    <property type="entry name" value="EGF_1"/>
    <property type="match status" value="1"/>
</dbReference>
<feature type="domain" description="Cadherin" evidence="24">
    <location>
        <begin position="1996"/>
        <end position="2106"/>
    </location>
</feature>
<keyword evidence="27" id="KW-1185">Reference proteome</keyword>
<keyword evidence="16" id="KW-0245">EGF-like domain</keyword>
<proteinExistence type="inferred from homology"/>
<dbReference type="Gene3D" id="2.60.40.60">
    <property type="entry name" value="Cadherins"/>
    <property type="match status" value="14"/>
</dbReference>
<dbReference type="SMART" id="SM01030">
    <property type="entry name" value="BHD_1"/>
    <property type="match status" value="1"/>
</dbReference>
<feature type="region of interest" description="Disordered" evidence="20">
    <location>
        <begin position="3079"/>
        <end position="3107"/>
    </location>
</feature>
<evidence type="ECO:0000313" key="26">
    <source>
        <dbReference type="EMBL" id="CAF3585468.1"/>
    </source>
</evidence>
<dbReference type="InterPro" id="IPR018325">
    <property type="entry name" value="Rad4/PNGase_transGLS-fold"/>
</dbReference>
<evidence type="ECO:0000256" key="5">
    <source>
        <dbReference type="ARBA" id="ARBA00022737"/>
    </source>
</evidence>
<evidence type="ECO:0000256" key="3">
    <source>
        <dbReference type="ARBA" id="ARBA00009525"/>
    </source>
</evidence>
<dbReference type="Pfam" id="PF00028">
    <property type="entry name" value="Cadherin"/>
    <property type="match status" value="5"/>
</dbReference>
<dbReference type="Pfam" id="PF10405">
    <property type="entry name" value="BHD_3"/>
    <property type="match status" value="1"/>
</dbReference>
<dbReference type="EMBL" id="CAJNOQ010000433">
    <property type="protein sequence ID" value="CAF0800469.1"/>
    <property type="molecule type" value="Genomic_DNA"/>
</dbReference>
<dbReference type="FunFam" id="2.60.40.60:FF:000035">
    <property type="entry name" value="Protocadherin Fat 3"/>
    <property type="match status" value="1"/>
</dbReference>
<feature type="region of interest" description="Disordered" evidence="20">
    <location>
        <begin position="1596"/>
        <end position="1616"/>
    </location>
</feature>
<dbReference type="Pfam" id="PF10403">
    <property type="entry name" value="BHD_1"/>
    <property type="match status" value="1"/>
</dbReference>
<dbReference type="GO" id="GO:0005634">
    <property type="term" value="C:nucleus"/>
    <property type="evidence" value="ECO:0007669"/>
    <property type="project" value="UniProtKB-SubCell"/>
</dbReference>
<evidence type="ECO:0000313" key="27">
    <source>
        <dbReference type="Proteomes" id="UP000663829"/>
    </source>
</evidence>
<keyword evidence="8 17" id="KW-0130">Cell adhesion</keyword>
<dbReference type="Gene3D" id="3.30.70.2460">
    <property type="entry name" value="Rad4, beta-hairpin domain BHD3"/>
    <property type="match status" value="1"/>
</dbReference>
<keyword evidence="9" id="KW-1133">Transmembrane helix</keyword>
<dbReference type="PANTHER" id="PTHR24028:SF146">
    <property type="entry name" value="CADHERIN 96CB, ISOFORM D-RELATED"/>
    <property type="match status" value="1"/>
</dbReference>
<dbReference type="SMART" id="SM00181">
    <property type="entry name" value="EGF"/>
    <property type="match status" value="3"/>
</dbReference>
<comment type="similarity">
    <text evidence="3">Belongs to the XPC family.</text>
</comment>
<keyword evidence="4 17" id="KW-0812">Transmembrane</keyword>
<dbReference type="SUPFAM" id="SSF49899">
    <property type="entry name" value="Concanavalin A-like lectins/glucanases"/>
    <property type="match status" value="2"/>
</dbReference>
<dbReference type="Pfam" id="PF02210">
    <property type="entry name" value="Laminin_G_2"/>
    <property type="match status" value="1"/>
</dbReference>
<evidence type="ECO:0000256" key="4">
    <source>
        <dbReference type="ARBA" id="ARBA00022692"/>
    </source>
</evidence>
<dbReference type="Pfam" id="PF01049">
    <property type="entry name" value="CADH_Y-type_LIR"/>
    <property type="match status" value="1"/>
</dbReference>
<dbReference type="InterPro" id="IPR002126">
    <property type="entry name" value="Cadherin-like_dom"/>
</dbReference>
<evidence type="ECO:0008006" key="28">
    <source>
        <dbReference type="Google" id="ProtNLM"/>
    </source>
</evidence>
<accession>A0A813SS40</accession>
<dbReference type="InterPro" id="IPR000233">
    <property type="entry name" value="Cadherin_Y-type_LIR"/>
</dbReference>
<comment type="caution">
    <text evidence="25">The sequence shown here is derived from an EMBL/GenBank/DDBJ whole genome shotgun (WGS) entry which is preliminary data.</text>
</comment>
<dbReference type="InterPro" id="IPR018326">
    <property type="entry name" value="Rad4_beta-hairpin_dom1"/>
</dbReference>
<feature type="domain" description="Cadherin" evidence="24">
    <location>
        <begin position="818"/>
        <end position="916"/>
    </location>
</feature>
<comment type="caution">
    <text evidence="16">Lacks conserved residue(s) required for the propagation of feature annotation.</text>
</comment>
<dbReference type="SUPFAM" id="SSF54001">
    <property type="entry name" value="Cysteine proteinases"/>
    <property type="match status" value="1"/>
</dbReference>
<keyword evidence="11 16" id="KW-1015">Disulfide bond</keyword>
<dbReference type="FunFam" id="3.30.70.2460:FF:000001">
    <property type="entry name" value="DNA repair protein Rad4 family"/>
    <property type="match status" value="1"/>
</dbReference>
<feature type="domain" description="Cadherin" evidence="24">
    <location>
        <begin position="1292"/>
        <end position="1449"/>
    </location>
</feature>
<keyword evidence="5" id="KW-0677">Repeat</keyword>
<name>A0A813SS40_9BILA</name>
<dbReference type="CDD" id="cd11304">
    <property type="entry name" value="Cadherin_repeat"/>
    <property type="match status" value="13"/>
</dbReference>
<dbReference type="InterPro" id="IPR000742">
    <property type="entry name" value="EGF"/>
</dbReference>
<feature type="compositionally biased region" description="Low complexity" evidence="20">
    <location>
        <begin position="966"/>
        <end position="978"/>
    </location>
</feature>
<evidence type="ECO:0000256" key="8">
    <source>
        <dbReference type="ARBA" id="ARBA00022889"/>
    </source>
</evidence>
<feature type="region of interest" description="Disordered" evidence="20">
    <location>
        <begin position="4153"/>
        <end position="4180"/>
    </location>
</feature>
<dbReference type="InterPro" id="IPR018328">
    <property type="entry name" value="Rad4_beta-hairpin_dom3"/>
</dbReference>
<evidence type="ECO:0000256" key="21">
    <source>
        <dbReference type="SAM" id="SignalP"/>
    </source>
</evidence>
<dbReference type="Pfam" id="PF03835">
    <property type="entry name" value="Rad4"/>
    <property type="match status" value="1"/>
</dbReference>
<evidence type="ECO:0000256" key="18">
    <source>
        <dbReference type="RuleBase" id="RU004357"/>
    </source>
</evidence>
<dbReference type="GO" id="GO:0006281">
    <property type="term" value="P:DNA repair"/>
    <property type="evidence" value="ECO:0007669"/>
    <property type="project" value="UniProtKB-KW"/>
</dbReference>
<feature type="coiled-coil region" evidence="19">
    <location>
        <begin position="4095"/>
        <end position="4122"/>
    </location>
</feature>
<feature type="domain" description="Cadherin" evidence="24">
    <location>
        <begin position="1069"/>
        <end position="1162"/>
    </location>
</feature>
<dbReference type="PROSITE" id="PS50268">
    <property type="entry name" value="CADHERIN_2"/>
    <property type="match status" value="16"/>
</dbReference>
<keyword evidence="10" id="KW-0472">Membrane</keyword>
<dbReference type="SMART" id="SM00112">
    <property type="entry name" value="CA"/>
    <property type="match status" value="15"/>
</dbReference>
<keyword evidence="12" id="KW-0325">Glycoprotein</keyword>
<feature type="domain" description="Cadherin" evidence="24">
    <location>
        <begin position="920"/>
        <end position="1044"/>
    </location>
</feature>
<protein>
    <recommendedName>
        <fullName evidence="28">Cadherin</fullName>
    </recommendedName>
</protein>
<comment type="subcellular location">
    <subcellularLocation>
        <location evidence="17">Cell membrane</location>
        <topology evidence="17">Single-pass type I membrane protein</topology>
    </subcellularLocation>
    <subcellularLocation>
        <location evidence="2">Membrane</location>
        <topology evidence="2">Single-pass membrane protein</topology>
    </subcellularLocation>
    <subcellularLocation>
        <location evidence="1">Nucleus</location>
    </subcellularLocation>
</comment>
<evidence type="ECO:0000256" key="7">
    <source>
        <dbReference type="ARBA" id="ARBA00022837"/>
    </source>
</evidence>
<evidence type="ECO:0000256" key="6">
    <source>
        <dbReference type="ARBA" id="ARBA00022763"/>
    </source>
</evidence>
<feature type="domain" description="EGF-like" evidence="23">
    <location>
        <begin position="2750"/>
        <end position="2785"/>
    </location>
</feature>
<evidence type="ECO:0000259" key="24">
    <source>
        <dbReference type="PROSITE" id="PS50268"/>
    </source>
</evidence>
<dbReference type="Gene3D" id="2.60.120.200">
    <property type="match status" value="2"/>
</dbReference>
<feature type="compositionally biased region" description="Polar residues" evidence="20">
    <location>
        <begin position="1403"/>
        <end position="1413"/>
    </location>
</feature>
<feature type="domain" description="Cadherin" evidence="24">
    <location>
        <begin position="1226"/>
        <end position="1291"/>
    </location>
</feature>
<dbReference type="CDD" id="cd00110">
    <property type="entry name" value="LamG"/>
    <property type="match status" value="2"/>
</dbReference>
<feature type="compositionally biased region" description="Basic residues" evidence="20">
    <location>
        <begin position="1596"/>
        <end position="1609"/>
    </location>
</feature>
<feature type="compositionally biased region" description="Polar residues" evidence="20">
    <location>
        <begin position="3663"/>
        <end position="3676"/>
    </location>
</feature>
<dbReference type="InterPro" id="IPR001791">
    <property type="entry name" value="Laminin_G"/>
</dbReference>
<feature type="chain" id="PRO_5036409326" description="Cadherin" evidence="21">
    <location>
        <begin position="20"/>
        <end position="4180"/>
    </location>
</feature>
<dbReference type="PROSITE" id="PS50025">
    <property type="entry name" value="LAM_G_DOMAIN"/>
    <property type="match status" value="2"/>
</dbReference>
<dbReference type="PROSITE" id="PS50026">
    <property type="entry name" value="EGF_3"/>
    <property type="match status" value="1"/>
</dbReference>
<keyword evidence="19" id="KW-0175">Coiled coil</keyword>
<feature type="domain" description="Cadherin" evidence="24">
    <location>
        <begin position="1762"/>
        <end position="1869"/>
    </location>
</feature>
<evidence type="ECO:0000256" key="11">
    <source>
        <dbReference type="ARBA" id="ARBA00023157"/>
    </source>
</evidence>
<dbReference type="InterPro" id="IPR015919">
    <property type="entry name" value="Cadherin-like_sf"/>
</dbReference>
<keyword evidence="7 15" id="KW-0106">Calcium</keyword>
<feature type="region of interest" description="Disordered" evidence="20">
    <location>
        <begin position="3248"/>
        <end position="3308"/>
    </location>
</feature>
<dbReference type="InterPro" id="IPR013320">
    <property type="entry name" value="ConA-like_dom_sf"/>
</dbReference>
<dbReference type="Gene3D" id="2.20.20.110">
    <property type="entry name" value="Rad4, beta-hairpin domain BHD1"/>
    <property type="match status" value="1"/>
</dbReference>
<dbReference type="InterPro" id="IPR050174">
    <property type="entry name" value="Protocadherin/Cadherin-CA"/>
</dbReference>